<dbReference type="InterPro" id="IPR035979">
    <property type="entry name" value="RBD_domain_sf"/>
</dbReference>
<dbReference type="EMBL" id="MU001830">
    <property type="protein sequence ID" value="KAF2796454.1"/>
    <property type="molecule type" value="Genomic_DNA"/>
</dbReference>
<dbReference type="OrthoDB" id="272703at2759"/>
<evidence type="ECO:0008006" key="3">
    <source>
        <dbReference type="Google" id="ProtNLM"/>
    </source>
</evidence>
<dbReference type="GO" id="GO:0003676">
    <property type="term" value="F:nucleic acid binding"/>
    <property type="evidence" value="ECO:0007669"/>
    <property type="project" value="InterPro"/>
</dbReference>
<dbReference type="AlphaFoldDB" id="A0A6A6XJR2"/>
<dbReference type="InterPro" id="IPR012677">
    <property type="entry name" value="Nucleotide-bd_a/b_plait_sf"/>
</dbReference>
<keyword evidence="2" id="KW-1185">Reference proteome</keyword>
<protein>
    <recommendedName>
        <fullName evidence="3">RRM domain-containing protein</fullName>
    </recommendedName>
</protein>
<organism evidence="1 2">
    <name type="scientific">Melanomma pulvis-pyrius CBS 109.77</name>
    <dbReference type="NCBI Taxonomy" id="1314802"/>
    <lineage>
        <taxon>Eukaryota</taxon>
        <taxon>Fungi</taxon>
        <taxon>Dikarya</taxon>
        <taxon>Ascomycota</taxon>
        <taxon>Pezizomycotina</taxon>
        <taxon>Dothideomycetes</taxon>
        <taxon>Pleosporomycetidae</taxon>
        <taxon>Pleosporales</taxon>
        <taxon>Melanommataceae</taxon>
        <taxon>Melanomma</taxon>
    </lineage>
</organism>
<dbReference type="Proteomes" id="UP000799757">
    <property type="component" value="Unassembled WGS sequence"/>
</dbReference>
<evidence type="ECO:0000313" key="1">
    <source>
        <dbReference type="EMBL" id="KAF2796454.1"/>
    </source>
</evidence>
<sequence>MALPQFSSLGRSVFSRTSASCFPASSRAFTSCTRQLQESNISPKKQLTEEARKRSVAILKLPKQATKTEVESLFQKSGLQITKSQLRFDRFTFYNDTFFFAELANSKQASDAVSKLHRSTVLGEAPIILRPLDPNFSWKNVQNPFDRYAYDEGANVAKAVLPIKEGRRVQLRVRTPGWEPQFDTKPEHLQKERKAYGQELVRKSFERFGIEAMGLIASNDGRMLPEPKFYCQIDFKTKEGADDAIRTMHNTKLEGLLIWVTKTELNEVRSRQIGRVNMGVLEEMQGLGLAPEVDFEK</sequence>
<gene>
    <name evidence="1" type="ORF">K505DRAFT_300135</name>
</gene>
<name>A0A6A6XJR2_9PLEO</name>
<dbReference type="Gene3D" id="3.30.70.330">
    <property type="match status" value="1"/>
</dbReference>
<evidence type="ECO:0000313" key="2">
    <source>
        <dbReference type="Proteomes" id="UP000799757"/>
    </source>
</evidence>
<dbReference type="SUPFAM" id="SSF54928">
    <property type="entry name" value="RNA-binding domain, RBD"/>
    <property type="match status" value="2"/>
</dbReference>
<accession>A0A6A6XJR2</accession>
<proteinExistence type="predicted"/>
<reference evidence="1" key="1">
    <citation type="journal article" date="2020" name="Stud. Mycol.">
        <title>101 Dothideomycetes genomes: a test case for predicting lifestyles and emergence of pathogens.</title>
        <authorList>
            <person name="Haridas S."/>
            <person name="Albert R."/>
            <person name="Binder M."/>
            <person name="Bloem J."/>
            <person name="Labutti K."/>
            <person name="Salamov A."/>
            <person name="Andreopoulos B."/>
            <person name="Baker S."/>
            <person name="Barry K."/>
            <person name="Bills G."/>
            <person name="Bluhm B."/>
            <person name="Cannon C."/>
            <person name="Castanera R."/>
            <person name="Culley D."/>
            <person name="Daum C."/>
            <person name="Ezra D."/>
            <person name="Gonzalez J."/>
            <person name="Henrissat B."/>
            <person name="Kuo A."/>
            <person name="Liang C."/>
            <person name="Lipzen A."/>
            <person name="Lutzoni F."/>
            <person name="Magnuson J."/>
            <person name="Mondo S."/>
            <person name="Nolan M."/>
            <person name="Ohm R."/>
            <person name="Pangilinan J."/>
            <person name="Park H.-J."/>
            <person name="Ramirez L."/>
            <person name="Alfaro M."/>
            <person name="Sun H."/>
            <person name="Tritt A."/>
            <person name="Yoshinaga Y."/>
            <person name="Zwiers L.-H."/>
            <person name="Turgeon B."/>
            <person name="Goodwin S."/>
            <person name="Spatafora J."/>
            <person name="Crous P."/>
            <person name="Grigoriev I."/>
        </authorList>
    </citation>
    <scope>NUCLEOTIDE SEQUENCE</scope>
    <source>
        <strain evidence="1">CBS 109.77</strain>
    </source>
</reference>